<dbReference type="InterPro" id="IPR010982">
    <property type="entry name" value="Lambda_DNA-bd_dom_sf"/>
</dbReference>
<reference evidence="1" key="2">
    <citation type="journal article" date="2023" name="Curr. Microbiol.">
        <title>Granulicatella seriolae sp. nov., a Novel Facultative Anaerobe Isolated from Yellowtail Marine Fish.</title>
        <authorList>
            <person name="Lee M."/>
            <person name="Choi Y.J."/>
            <person name="Farooq A."/>
            <person name="Jeong J.B."/>
            <person name="Jung M.Y."/>
        </authorList>
    </citation>
    <scope>NUCLEOTIDE SEQUENCE</scope>
    <source>
        <strain evidence="1">S8</strain>
    </source>
</reference>
<dbReference type="Gene3D" id="1.10.260.40">
    <property type="entry name" value="lambda repressor-like DNA-binding domains"/>
    <property type="match status" value="1"/>
</dbReference>
<evidence type="ECO:0000313" key="1">
    <source>
        <dbReference type="EMBL" id="MCQ9209413.1"/>
    </source>
</evidence>
<dbReference type="Proteomes" id="UP001059480">
    <property type="component" value="Unassembled WGS sequence"/>
</dbReference>
<sequence length="213" mass="24707">MYNIIEQKQRCWNERLKKCIQDAGYTQKSFAHNLNERYGTQFTQKTISRWVNLGDARNGIKGFPEFDNMVYIADYLKVDIGYLTGEIDNETFTLEQVCSVIGLNQNAIEALVSIMHPFGKYEDDDMMTALNIFFTSTYFHELCEAISYLNISLTKFIKSKQVTIPKFKCEDEKEQWINNISDQQMELSGVVKIARYYVQEAFTLLLNDAFDAG</sequence>
<dbReference type="InterPro" id="IPR001387">
    <property type="entry name" value="Cro/C1-type_HTH"/>
</dbReference>
<dbReference type="EMBL" id="JANHNZ010000002">
    <property type="protein sequence ID" value="MCQ9209413.1"/>
    <property type="molecule type" value="Genomic_DNA"/>
</dbReference>
<proteinExistence type="predicted"/>
<protein>
    <submittedName>
        <fullName evidence="1">Helix-turn-helix domain-containing protein</fullName>
    </submittedName>
</protein>
<reference evidence="1" key="1">
    <citation type="submission" date="2022-07" db="EMBL/GenBank/DDBJ databases">
        <authorList>
            <person name="Jung M.-Y."/>
            <person name="Lee M."/>
        </authorList>
    </citation>
    <scope>NUCLEOTIDE SEQUENCE</scope>
    <source>
        <strain evidence="1">S8</strain>
    </source>
</reference>
<gene>
    <name evidence="1" type="ORF">NPA36_02510</name>
</gene>
<organism evidence="1 2">
    <name type="scientific">Granulicatella seriolae</name>
    <dbReference type="NCBI Taxonomy" id="2967226"/>
    <lineage>
        <taxon>Bacteria</taxon>
        <taxon>Bacillati</taxon>
        <taxon>Bacillota</taxon>
        <taxon>Bacilli</taxon>
        <taxon>Lactobacillales</taxon>
        <taxon>Carnobacteriaceae</taxon>
        <taxon>Granulicatella</taxon>
    </lineage>
</organism>
<dbReference type="CDD" id="cd00093">
    <property type="entry name" value="HTH_XRE"/>
    <property type="match status" value="1"/>
</dbReference>
<reference evidence="1" key="3">
    <citation type="journal article" date="2023" name="Microbiol. Resour. Announc.">
        <title>Draft Genome Sequence of Granulicatella sp. Strain S8, Isolated from a Marine Fish, Seriola quinqueradiata.</title>
        <authorList>
            <person name="Lee M."/>
            <person name="Farooq A."/>
            <person name="Jeong J.B."/>
            <person name="Jung M.Y."/>
        </authorList>
    </citation>
    <scope>NUCLEOTIDE SEQUENCE</scope>
    <source>
        <strain evidence="1">S8</strain>
    </source>
</reference>
<accession>A0ABT1WLM7</accession>
<comment type="caution">
    <text evidence="1">The sequence shown here is derived from an EMBL/GenBank/DDBJ whole genome shotgun (WGS) entry which is preliminary data.</text>
</comment>
<evidence type="ECO:0000313" key="2">
    <source>
        <dbReference type="Proteomes" id="UP001059480"/>
    </source>
</evidence>
<dbReference type="RefSeq" id="WP_256944530.1">
    <property type="nucleotide sequence ID" value="NZ_JANHNZ010000002.1"/>
</dbReference>
<keyword evidence="2" id="KW-1185">Reference proteome</keyword>
<name>A0ABT1WLM7_9LACT</name>